<dbReference type="EMBL" id="CP024785">
    <property type="protein sequence ID" value="AUB38744.1"/>
    <property type="molecule type" value="Genomic_DNA"/>
</dbReference>
<gene>
    <name evidence="1" type="ORF">COO91_04719</name>
</gene>
<proteinExistence type="predicted"/>
<accession>A0A2K8STF4</accession>
<dbReference type="AlphaFoldDB" id="A0A2K8STF4"/>
<dbReference type="Proteomes" id="UP000232003">
    <property type="component" value="Chromosome"/>
</dbReference>
<evidence type="ECO:0000313" key="1">
    <source>
        <dbReference type="EMBL" id="AUB38744.1"/>
    </source>
</evidence>
<organism evidence="1 2">
    <name type="scientific">Nostoc flagelliforme CCNUN1</name>
    <dbReference type="NCBI Taxonomy" id="2038116"/>
    <lineage>
        <taxon>Bacteria</taxon>
        <taxon>Bacillati</taxon>
        <taxon>Cyanobacteriota</taxon>
        <taxon>Cyanophyceae</taxon>
        <taxon>Nostocales</taxon>
        <taxon>Nostocaceae</taxon>
        <taxon>Nostoc</taxon>
    </lineage>
</organism>
<reference evidence="1 2" key="1">
    <citation type="submission" date="2017-11" db="EMBL/GenBank/DDBJ databases">
        <title>Complete genome of a free-living desiccation-tolerant cyanobacterium and its photosynthetic adaptation to extreme terrestrial habitat.</title>
        <authorList>
            <person name="Shang J."/>
        </authorList>
    </citation>
    <scope>NUCLEOTIDE SEQUENCE [LARGE SCALE GENOMIC DNA]</scope>
    <source>
        <strain evidence="1 2">CCNUN1</strain>
    </source>
</reference>
<evidence type="ECO:0000313" key="2">
    <source>
        <dbReference type="Proteomes" id="UP000232003"/>
    </source>
</evidence>
<sequence>MPSRINNIFGTTDISRRFRPQGESDGWAFYLLDLPYVKWKTSVHLSGL</sequence>
<name>A0A2K8STF4_9NOSO</name>
<dbReference type="RefSeq" id="WP_157816556.1">
    <property type="nucleotide sequence ID" value="NZ_CAWNNC010000001.1"/>
</dbReference>
<keyword evidence="2" id="KW-1185">Reference proteome</keyword>
<dbReference type="KEGG" id="nfl:COO91_04719"/>
<protein>
    <submittedName>
        <fullName evidence="1">Uncharacterized protein</fullName>
    </submittedName>
</protein>